<gene>
    <name evidence="1" type="ORF">AVEN_123354_1</name>
</gene>
<accession>A0A4Y2IL88</accession>
<reference evidence="1 2" key="1">
    <citation type="journal article" date="2019" name="Sci. Rep.">
        <title>Orb-weaving spider Araneus ventricosus genome elucidates the spidroin gene catalogue.</title>
        <authorList>
            <person name="Kono N."/>
            <person name="Nakamura H."/>
            <person name="Ohtoshi R."/>
            <person name="Moran D.A.P."/>
            <person name="Shinohara A."/>
            <person name="Yoshida Y."/>
            <person name="Fujiwara M."/>
            <person name="Mori M."/>
            <person name="Tomita M."/>
            <person name="Arakawa K."/>
        </authorList>
    </citation>
    <scope>NUCLEOTIDE SEQUENCE [LARGE SCALE GENOMIC DNA]</scope>
</reference>
<evidence type="ECO:0000313" key="2">
    <source>
        <dbReference type="Proteomes" id="UP000499080"/>
    </source>
</evidence>
<comment type="caution">
    <text evidence="1">The sequence shown here is derived from an EMBL/GenBank/DDBJ whole genome shotgun (WGS) entry which is preliminary data.</text>
</comment>
<organism evidence="1 2">
    <name type="scientific">Araneus ventricosus</name>
    <name type="common">Orbweaver spider</name>
    <name type="synonym">Epeira ventricosa</name>
    <dbReference type="NCBI Taxonomy" id="182803"/>
    <lineage>
        <taxon>Eukaryota</taxon>
        <taxon>Metazoa</taxon>
        <taxon>Ecdysozoa</taxon>
        <taxon>Arthropoda</taxon>
        <taxon>Chelicerata</taxon>
        <taxon>Arachnida</taxon>
        <taxon>Araneae</taxon>
        <taxon>Araneomorphae</taxon>
        <taxon>Entelegynae</taxon>
        <taxon>Araneoidea</taxon>
        <taxon>Araneidae</taxon>
        <taxon>Araneus</taxon>
    </lineage>
</organism>
<name>A0A4Y2IL88_ARAVE</name>
<dbReference type="EMBL" id="BGPR01002764">
    <property type="protein sequence ID" value="GBM78601.1"/>
    <property type="molecule type" value="Genomic_DNA"/>
</dbReference>
<evidence type="ECO:0000313" key="1">
    <source>
        <dbReference type="EMBL" id="GBM78601.1"/>
    </source>
</evidence>
<protein>
    <submittedName>
        <fullName evidence="1">Uncharacterized protein</fullName>
    </submittedName>
</protein>
<dbReference type="Proteomes" id="UP000499080">
    <property type="component" value="Unassembled WGS sequence"/>
</dbReference>
<keyword evidence="2" id="KW-1185">Reference proteome</keyword>
<proteinExistence type="predicted"/>
<sequence length="72" mass="8035">MRIAATSFRTLSQSTQSQCSTAFSISKPKSTLEEAMFQCGPLSPNQALVSDHFKHSLTDLQQSRKHLSIHRT</sequence>
<dbReference type="AlphaFoldDB" id="A0A4Y2IL88"/>